<dbReference type="GO" id="GO:0000166">
    <property type="term" value="F:nucleotide binding"/>
    <property type="evidence" value="ECO:0007669"/>
    <property type="project" value="InterPro"/>
</dbReference>
<dbReference type="GO" id="GO:0000287">
    <property type="term" value="F:magnesium ion binding"/>
    <property type="evidence" value="ECO:0007669"/>
    <property type="project" value="InterPro"/>
</dbReference>
<dbReference type="EMBL" id="LAZR01000984">
    <property type="protein sequence ID" value="KKN53180.1"/>
    <property type="molecule type" value="Genomic_DNA"/>
</dbReference>
<evidence type="ECO:0000313" key="1">
    <source>
        <dbReference type="EMBL" id="KKN53180.1"/>
    </source>
</evidence>
<dbReference type="InterPro" id="IPR010394">
    <property type="entry name" value="5-nucleotidase"/>
</dbReference>
<reference evidence="1" key="1">
    <citation type="journal article" date="2015" name="Nature">
        <title>Complex archaea that bridge the gap between prokaryotes and eukaryotes.</title>
        <authorList>
            <person name="Spang A."/>
            <person name="Saw J.H."/>
            <person name="Jorgensen S.L."/>
            <person name="Zaremba-Niedzwiedzka K."/>
            <person name="Martijn J."/>
            <person name="Lind A.E."/>
            <person name="van Eijk R."/>
            <person name="Schleper C."/>
            <person name="Guy L."/>
            <person name="Ettema T.J."/>
        </authorList>
    </citation>
    <scope>NUCLEOTIDE SEQUENCE</scope>
</reference>
<dbReference type="AlphaFoldDB" id="A0A0F9R9J2"/>
<dbReference type="GO" id="GO:0009117">
    <property type="term" value="P:nucleotide metabolic process"/>
    <property type="evidence" value="ECO:0007669"/>
    <property type="project" value="InterPro"/>
</dbReference>
<sequence>MTDKKLVVAISSRALFDLDESHQIYEQQGTQAYCQYQIENEDVPLQPGAAYDLVKKLLSLNSKDSNKPLVEIILLSRNSSDTGLRIFNSIQHHQLAITRAVFTSGSSPYRYVSTFGANLFLSTSQEDVRKALNAGIAAATILPFNMGGKSQYEQLRIAFDGDAVLFSDESERIFKEQGLHAFTQNELQTAKNPLSGGPFKDFLMALNHLQTEYGEDKMSIRTALVTARSAPAHERVIRTLRAWDIRIDEAIFLGGMAKGPFLKAFGADIFFDDQPGHCDSAREHVATGHVPHGIANEIKNLD</sequence>
<evidence type="ECO:0008006" key="2">
    <source>
        <dbReference type="Google" id="ProtNLM"/>
    </source>
</evidence>
<accession>A0A0F9R9J2</accession>
<gene>
    <name evidence="1" type="ORF">LCGC14_0605010</name>
</gene>
<comment type="caution">
    <text evidence="1">The sequence shown here is derived from an EMBL/GenBank/DDBJ whole genome shotgun (WGS) entry which is preliminary data.</text>
</comment>
<dbReference type="GO" id="GO:0005737">
    <property type="term" value="C:cytoplasm"/>
    <property type="evidence" value="ECO:0007669"/>
    <property type="project" value="InterPro"/>
</dbReference>
<name>A0A0F9R9J2_9ZZZZ</name>
<protein>
    <recommendedName>
        <fullName evidence="2">5'-nucleotidase</fullName>
    </recommendedName>
</protein>
<dbReference type="GO" id="GO:0008253">
    <property type="term" value="F:5'-nucleotidase activity"/>
    <property type="evidence" value="ECO:0007669"/>
    <property type="project" value="InterPro"/>
</dbReference>
<dbReference type="PANTHER" id="PTHR31367">
    <property type="entry name" value="CYTOSOLIC 5'-NUCLEOTIDASE 1 FAMILY MEMBER"/>
    <property type="match status" value="1"/>
</dbReference>
<organism evidence="1">
    <name type="scientific">marine sediment metagenome</name>
    <dbReference type="NCBI Taxonomy" id="412755"/>
    <lineage>
        <taxon>unclassified sequences</taxon>
        <taxon>metagenomes</taxon>
        <taxon>ecological metagenomes</taxon>
    </lineage>
</organism>
<dbReference type="Pfam" id="PF06189">
    <property type="entry name" value="5-nucleotidase"/>
    <property type="match status" value="1"/>
</dbReference>
<dbReference type="PANTHER" id="PTHR31367:SF5">
    <property type="entry name" value="CYTOSOLIC 5'-NUCLEOTIDASE 1A"/>
    <property type="match status" value="1"/>
</dbReference>
<proteinExistence type="predicted"/>